<gene>
    <name evidence="14" type="ORF">BTJ39_10865</name>
</gene>
<evidence type="ECO:0000256" key="3">
    <source>
        <dbReference type="ARBA" id="ARBA00004496"/>
    </source>
</evidence>
<dbReference type="EC" id="3.5.1.28" evidence="5"/>
<comment type="cofactor">
    <cofactor evidence="2">
        <name>Zn(2+)</name>
        <dbReference type="ChEBI" id="CHEBI:29105"/>
    </cofactor>
</comment>
<dbReference type="RefSeq" id="WP_078002845.1">
    <property type="nucleotide sequence ID" value="NZ_MRUL01000006.1"/>
</dbReference>
<protein>
    <recommendedName>
        <fullName evidence="11">1,6-anhydro-N-acetylmuramyl-L-alanine amidase AmpD</fullName>
        <ecNumber evidence="5">3.5.1.28</ecNumber>
    </recommendedName>
    <alternativeName>
        <fullName evidence="12">N-acetylmuramoyl-L-alanine amidase</fullName>
    </alternativeName>
</protein>
<accession>A0A1S8YN32</accession>
<dbReference type="PANTHER" id="PTHR30417">
    <property type="entry name" value="N-ACETYLMURAMOYL-L-ALANINE AMIDASE AMID"/>
    <property type="match status" value="1"/>
</dbReference>
<dbReference type="GO" id="GO:0046872">
    <property type="term" value="F:metal ion binding"/>
    <property type="evidence" value="ECO:0007669"/>
    <property type="project" value="UniProtKB-KW"/>
</dbReference>
<organism evidence="14 15">
    <name type="scientific">Izhakiella australiensis</name>
    <dbReference type="NCBI Taxonomy" id="1926881"/>
    <lineage>
        <taxon>Bacteria</taxon>
        <taxon>Pseudomonadati</taxon>
        <taxon>Pseudomonadota</taxon>
        <taxon>Gammaproteobacteria</taxon>
        <taxon>Enterobacterales</taxon>
        <taxon>Erwiniaceae</taxon>
        <taxon>Izhakiella</taxon>
    </lineage>
</organism>
<dbReference type="GO" id="GO:0071555">
    <property type="term" value="P:cell wall organization"/>
    <property type="evidence" value="ECO:0007669"/>
    <property type="project" value="UniProtKB-KW"/>
</dbReference>
<evidence type="ECO:0000256" key="11">
    <source>
        <dbReference type="ARBA" id="ARBA00039257"/>
    </source>
</evidence>
<comment type="catalytic activity">
    <reaction evidence="1">
        <text>Hydrolyzes the link between N-acetylmuramoyl residues and L-amino acid residues in certain cell-wall glycopeptides.</text>
        <dbReference type="EC" id="3.5.1.28"/>
    </reaction>
</comment>
<dbReference type="FunFam" id="3.40.80.10:FF:000002">
    <property type="entry name" value="1,6-anhydro-N-acetylmuramyl-L-alanine amidase"/>
    <property type="match status" value="1"/>
</dbReference>
<keyword evidence="10" id="KW-0961">Cell wall biogenesis/degradation</keyword>
<evidence type="ECO:0000256" key="4">
    <source>
        <dbReference type="ARBA" id="ARBA00007553"/>
    </source>
</evidence>
<feature type="domain" description="N-acetylmuramoyl-L-alanine amidase" evidence="13">
    <location>
        <begin position="16"/>
        <end position="166"/>
    </location>
</feature>
<evidence type="ECO:0000256" key="2">
    <source>
        <dbReference type="ARBA" id="ARBA00001947"/>
    </source>
</evidence>
<evidence type="ECO:0000256" key="7">
    <source>
        <dbReference type="ARBA" id="ARBA00022723"/>
    </source>
</evidence>
<comment type="subcellular location">
    <subcellularLocation>
        <location evidence="3">Cytoplasm</location>
    </subcellularLocation>
</comment>
<evidence type="ECO:0000256" key="10">
    <source>
        <dbReference type="ARBA" id="ARBA00023316"/>
    </source>
</evidence>
<keyword evidence="7" id="KW-0479">Metal-binding</keyword>
<dbReference type="OrthoDB" id="9794842at2"/>
<evidence type="ECO:0000256" key="1">
    <source>
        <dbReference type="ARBA" id="ARBA00001561"/>
    </source>
</evidence>
<dbReference type="InterPro" id="IPR051206">
    <property type="entry name" value="NAMLAA_amidase_2"/>
</dbReference>
<sequence length="189" mass="21019">MQLDAGRLVGARQVASPHYNSRPQGEQPSLLVIHNISLPPGEFGGPWIDALFTGTLDPDAHPYFAEIAALRVSAHCLIRRDGEIVQYVPFNQRAWHAGVSCWQGRESCNDFSIGIELEGTDVLPYTDAQYQSLTRVTRLLMQHYPLTAENITGHSDIAPQRKTDPGAAFDWQRYRQMITEAASMEDPGA</sequence>
<dbReference type="SMART" id="SM00644">
    <property type="entry name" value="Ami_2"/>
    <property type="match status" value="1"/>
</dbReference>
<dbReference type="NCBIfam" id="NF008758">
    <property type="entry name" value="PRK11789.1"/>
    <property type="match status" value="1"/>
</dbReference>
<dbReference type="InterPro" id="IPR036505">
    <property type="entry name" value="Amidase/PGRP_sf"/>
</dbReference>
<evidence type="ECO:0000256" key="6">
    <source>
        <dbReference type="ARBA" id="ARBA00022490"/>
    </source>
</evidence>
<reference evidence="14 15" key="1">
    <citation type="submission" date="2016-12" db="EMBL/GenBank/DDBJ databases">
        <title>Izhakiella australiana sp. nov. of genus Izhakiella isolated from Australian desert.</title>
        <authorList>
            <person name="Ji M."/>
        </authorList>
    </citation>
    <scope>NUCLEOTIDE SEQUENCE [LARGE SCALE GENOMIC DNA]</scope>
    <source>
        <strain evidence="14 15">D4N98</strain>
    </source>
</reference>
<dbReference type="EMBL" id="MRUL01000006">
    <property type="protein sequence ID" value="OON40063.1"/>
    <property type="molecule type" value="Genomic_DNA"/>
</dbReference>
<dbReference type="GO" id="GO:0009253">
    <property type="term" value="P:peptidoglycan catabolic process"/>
    <property type="evidence" value="ECO:0007669"/>
    <property type="project" value="InterPro"/>
</dbReference>
<comment type="similarity">
    <text evidence="4">Belongs to the N-acetylmuramoyl-L-alanine amidase 2 family.</text>
</comment>
<keyword evidence="15" id="KW-1185">Reference proteome</keyword>
<dbReference type="AlphaFoldDB" id="A0A1S8YN32"/>
<keyword evidence="6" id="KW-0963">Cytoplasm</keyword>
<evidence type="ECO:0000259" key="13">
    <source>
        <dbReference type="SMART" id="SM00644"/>
    </source>
</evidence>
<dbReference type="SUPFAM" id="SSF55846">
    <property type="entry name" value="N-acetylmuramoyl-L-alanine amidase-like"/>
    <property type="match status" value="1"/>
</dbReference>
<evidence type="ECO:0000256" key="5">
    <source>
        <dbReference type="ARBA" id="ARBA00011901"/>
    </source>
</evidence>
<dbReference type="GO" id="GO:0005737">
    <property type="term" value="C:cytoplasm"/>
    <property type="evidence" value="ECO:0007669"/>
    <property type="project" value="UniProtKB-SubCell"/>
</dbReference>
<dbReference type="PANTHER" id="PTHR30417:SF4">
    <property type="entry name" value="1,6-ANHYDRO-N-ACETYLMURAMYL-L-ALANINE AMIDASE AMPD"/>
    <property type="match status" value="1"/>
</dbReference>
<dbReference type="GO" id="GO:0008745">
    <property type="term" value="F:N-acetylmuramoyl-L-alanine amidase activity"/>
    <property type="evidence" value="ECO:0007669"/>
    <property type="project" value="UniProtKB-EC"/>
</dbReference>
<keyword evidence="9" id="KW-0862">Zinc</keyword>
<proteinExistence type="inferred from homology"/>
<dbReference type="Pfam" id="PF01510">
    <property type="entry name" value="Amidase_2"/>
    <property type="match status" value="1"/>
</dbReference>
<evidence type="ECO:0000313" key="14">
    <source>
        <dbReference type="EMBL" id="OON40063.1"/>
    </source>
</evidence>
<dbReference type="Proteomes" id="UP000190667">
    <property type="component" value="Unassembled WGS sequence"/>
</dbReference>
<dbReference type="GO" id="GO:0009254">
    <property type="term" value="P:peptidoglycan turnover"/>
    <property type="evidence" value="ECO:0007669"/>
    <property type="project" value="TreeGrafter"/>
</dbReference>
<keyword evidence="8" id="KW-0378">Hydrolase</keyword>
<comment type="caution">
    <text evidence="14">The sequence shown here is derived from an EMBL/GenBank/DDBJ whole genome shotgun (WGS) entry which is preliminary data.</text>
</comment>
<evidence type="ECO:0000256" key="9">
    <source>
        <dbReference type="ARBA" id="ARBA00022833"/>
    </source>
</evidence>
<dbReference type="Gene3D" id="3.40.80.10">
    <property type="entry name" value="Peptidoglycan recognition protein-like"/>
    <property type="match status" value="1"/>
</dbReference>
<dbReference type="InterPro" id="IPR002502">
    <property type="entry name" value="Amidase_domain"/>
</dbReference>
<evidence type="ECO:0000313" key="15">
    <source>
        <dbReference type="Proteomes" id="UP000190667"/>
    </source>
</evidence>
<dbReference type="CDD" id="cd06583">
    <property type="entry name" value="PGRP"/>
    <property type="match status" value="1"/>
</dbReference>
<dbReference type="STRING" id="1926881.BTJ39_10865"/>
<name>A0A1S8YN32_9GAMM</name>
<evidence type="ECO:0000256" key="8">
    <source>
        <dbReference type="ARBA" id="ARBA00022801"/>
    </source>
</evidence>
<evidence type="ECO:0000256" key="12">
    <source>
        <dbReference type="ARBA" id="ARBA00042615"/>
    </source>
</evidence>